<keyword evidence="2" id="KW-0436">Ligase</keyword>
<name>A0ABN2XVR7_9ACTN</name>
<dbReference type="InterPro" id="IPR016602">
    <property type="entry name" value="UCP012666"/>
</dbReference>
<keyword evidence="3" id="KW-1185">Reference proteome</keyword>
<proteinExistence type="predicted"/>
<dbReference type="Gene3D" id="3.30.590.20">
    <property type="match status" value="1"/>
</dbReference>
<gene>
    <name evidence="2" type="ORF">GCM10009843_09130</name>
</gene>
<dbReference type="Proteomes" id="UP001500575">
    <property type="component" value="Unassembled WGS sequence"/>
</dbReference>
<dbReference type="Pfam" id="PF04107">
    <property type="entry name" value="GCS2"/>
    <property type="match status" value="1"/>
</dbReference>
<dbReference type="PANTHER" id="PTHR36510">
    <property type="entry name" value="GLUTAMATE--CYSTEINE LIGASE 2-RELATED"/>
    <property type="match status" value="1"/>
</dbReference>
<comment type="catalytic activity">
    <reaction evidence="1">
        <text>L-cysteine + L-glutamate + ATP = gamma-L-glutamyl-L-cysteine + ADP + phosphate + H(+)</text>
        <dbReference type="Rhea" id="RHEA:13285"/>
        <dbReference type="ChEBI" id="CHEBI:15378"/>
        <dbReference type="ChEBI" id="CHEBI:29985"/>
        <dbReference type="ChEBI" id="CHEBI:30616"/>
        <dbReference type="ChEBI" id="CHEBI:35235"/>
        <dbReference type="ChEBI" id="CHEBI:43474"/>
        <dbReference type="ChEBI" id="CHEBI:58173"/>
        <dbReference type="ChEBI" id="CHEBI:456216"/>
        <dbReference type="EC" id="6.3.2.2"/>
    </reaction>
</comment>
<dbReference type="SUPFAM" id="SSF55931">
    <property type="entry name" value="Glutamine synthetase/guanido kinase"/>
    <property type="match status" value="1"/>
</dbReference>
<dbReference type="PIRSF" id="PIRSF012666">
    <property type="entry name" value="UCP012666"/>
    <property type="match status" value="1"/>
</dbReference>
<dbReference type="InterPro" id="IPR050141">
    <property type="entry name" value="GCL_type2/YbdK_subfam"/>
</dbReference>
<evidence type="ECO:0000256" key="1">
    <source>
        <dbReference type="ARBA" id="ARBA00048819"/>
    </source>
</evidence>
<evidence type="ECO:0000313" key="3">
    <source>
        <dbReference type="Proteomes" id="UP001500575"/>
    </source>
</evidence>
<dbReference type="RefSeq" id="WP_344302450.1">
    <property type="nucleotide sequence ID" value="NZ_BAAAQQ010000002.1"/>
</dbReference>
<organism evidence="2 3">
    <name type="scientific">Nocardioides bigeumensis</name>
    <dbReference type="NCBI Taxonomy" id="433657"/>
    <lineage>
        <taxon>Bacteria</taxon>
        <taxon>Bacillati</taxon>
        <taxon>Actinomycetota</taxon>
        <taxon>Actinomycetes</taxon>
        <taxon>Propionibacteriales</taxon>
        <taxon>Nocardioidaceae</taxon>
        <taxon>Nocardioides</taxon>
    </lineage>
</organism>
<reference evidence="2 3" key="1">
    <citation type="journal article" date="2019" name="Int. J. Syst. Evol. Microbiol.">
        <title>The Global Catalogue of Microorganisms (GCM) 10K type strain sequencing project: providing services to taxonomists for standard genome sequencing and annotation.</title>
        <authorList>
            <consortium name="The Broad Institute Genomics Platform"/>
            <consortium name="The Broad Institute Genome Sequencing Center for Infectious Disease"/>
            <person name="Wu L."/>
            <person name="Ma J."/>
        </authorList>
    </citation>
    <scope>NUCLEOTIDE SEQUENCE [LARGE SCALE GENOMIC DNA]</scope>
    <source>
        <strain evidence="2 3">JCM 16021</strain>
    </source>
</reference>
<dbReference type="InterPro" id="IPR014746">
    <property type="entry name" value="Gln_synth/guanido_kin_cat_dom"/>
</dbReference>
<dbReference type="EMBL" id="BAAAQQ010000002">
    <property type="protein sequence ID" value="GAA2117801.1"/>
    <property type="molecule type" value="Genomic_DNA"/>
</dbReference>
<dbReference type="GO" id="GO:0016874">
    <property type="term" value="F:ligase activity"/>
    <property type="evidence" value="ECO:0007669"/>
    <property type="project" value="UniProtKB-KW"/>
</dbReference>
<comment type="caution">
    <text evidence="2">The sequence shown here is derived from an EMBL/GenBank/DDBJ whole genome shotgun (WGS) entry which is preliminary data.</text>
</comment>
<dbReference type="PANTHER" id="PTHR36510:SF3">
    <property type="entry name" value="CONSERVED PROTEIN"/>
    <property type="match status" value="1"/>
</dbReference>
<evidence type="ECO:0000313" key="2">
    <source>
        <dbReference type="EMBL" id="GAA2117801.1"/>
    </source>
</evidence>
<sequence>MGEEVAAQEFTRADRTRHREKVRRNLDVFARMLREARFDTDDPMTGLEVELNLVDEHNDPALKNAEALEAIADPDFQTELGQFNIEINVAPAKLREGGLDTFEQGLRRSLNDAEDKSSKVGAHLAMIGILPTLAEGHMAPSSISANPRYALLGEQILAARGEDIAISISGHDRLETTSDSIVPEAACTSTQFHVQTSPDDFAAVWNASQVIAGVQLALAANSPYLLGKQLWRETRIPLFEQATDTRSEELKAQGVRPRVWFGERWITSVFDLFEENVRYFPALLPITEDEDPLEVLEGGGVPRLAELRLHNGTIYRWNRPVYDVVAGVPHLRVENRILAAGPTVVDTVANAAFYFGLVRALATSERPLWSQMSFSAAEENFHVAAQQGIEAQLYWPGIGHVRATELVLRRLLPLAEQGLQDWGAPQDQIDRLLGVIEQRCLLQTNGAEWFVQRMQRRQTEDTYDALRATLGEYLERMHTNEPVHTWD</sequence>
<protein>
    <submittedName>
        <fullName evidence="2">Glutamate-cysteine ligase family protein</fullName>
    </submittedName>
</protein>
<dbReference type="InterPro" id="IPR006336">
    <property type="entry name" value="GCS2"/>
</dbReference>
<accession>A0ABN2XVR7</accession>